<proteinExistence type="predicted"/>
<organism evidence="2 3">
    <name type="scientific">Dichomitus squalens</name>
    <dbReference type="NCBI Taxonomy" id="114155"/>
    <lineage>
        <taxon>Eukaryota</taxon>
        <taxon>Fungi</taxon>
        <taxon>Dikarya</taxon>
        <taxon>Basidiomycota</taxon>
        <taxon>Agaricomycotina</taxon>
        <taxon>Agaricomycetes</taxon>
        <taxon>Polyporales</taxon>
        <taxon>Polyporaceae</taxon>
        <taxon>Dichomitus</taxon>
    </lineage>
</organism>
<evidence type="ECO:0000256" key="1">
    <source>
        <dbReference type="SAM" id="MobiDB-lite"/>
    </source>
</evidence>
<dbReference type="Proteomes" id="UP000292082">
    <property type="component" value="Unassembled WGS sequence"/>
</dbReference>
<protein>
    <submittedName>
        <fullName evidence="2">Uncharacterized protein</fullName>
    </submittedName>
</protein>
<evidence type="ECO:0000313" key="3">
    <source>
        <dbReference type="Proteomes" id="UP000292082"/>
    </source>
</evidence>
<reference evidence="2 3" key="1">
    <citation type="submission" date="2019-01" db="EMBL/GenBank/DDBJ databases">
        <title>Draft genome sequences of three monokaryotic isolates of the white-rot basidiomycete fungus Dichomitus squalens.</title>
        <authorList>
            <consortium name="DOE Joint Genome Institute"/>
            <person name="Lopez S.C."/>
            <person name="Andreopoulos B."/>
            <person name="Pangilinan J."/>
            <person name="Lipzen A."/>
            <person name="Riley R."/>
            <person name="Ahrendt S."/>
            <person name="Ng V."/>
            <person name="Barry K."/>
            <person name="Daum C."/>
            <person name="Grigoriev I.V."/>
            <person name="Hilden K.S."/>
            <person name="Makela M.R."/>
            <person name="de Vries R.P."/>
        </authorList>
    </citation>
    <scope>NUCLEOTIDE SEQUENCE [LARGE SCALE GENOMIC DNA]</scope>
    <source>
        <strain evidence="2 3">CBS 464.89</strain>
    </source>
</reference>
<gene>
    <name evidence="2" type="ORF">BD310DRAFT_923661</name>
</gene>
<name>A0A4Q9PZ72_9APHY</name>
<accession>A0A4Q9PZ72</accession>
<dbReference type="AlphaFoldDB" id="A0A4Q9PZ72"/>
<keyword evidence="3" id="KW-1185">Reference proteome</keyword>
<evidence type="ECO:0000313" key="2">
    <source>
        <dbReference type="EMBL" id="TBU60001.1"/>
    </source>
</evidence>
<feature type="non-terminal residue" evidence="2">
    <location>
        <position position="105"/>
    </location>
</feature>
<dbReference type="EMBL" id="ML145108">
    <property type="protein sequence ID" value="TBU60001.1"/>
    <property type="molecule type" value="Genomic_DNA"/>
</dbReference>
<feature type="region of interest" description="Disordered" evidence="1">
    <location>
        <begin position="65"/>
        <end position="105"/>
    </location>
</feature>
<feature type="compositionally biased region" description="Polar residues" evidence="1">
    <location>
        <begin position="87"/>
        <end position="96"/>
    </location>
</feature>
<sequence>MVDRTVRLSGGLYSTRLPLHLATIVFLLPSFEVCRPKDVAICARRSSVAEKQRITTNCTLQPLEWPARDAGETSADAAITKHKRTARQPNQTNERNNNPRESVRP</sequence>